<accession>A0A6A3P8D9</accession>
<feature type="compositionally biased region" description="Polar residues" evidence="1">
    <location>
        <begin position="116"/>
        <end position="131"/>
    </location>
</feature>
<name>A0A6A3P8D9_9STRA</name>
<evidence type="ECO:0000256" key="1">
    <source>
        <dbReference type="SAM" id="MobiDB-lite"/>
    </source>
</evidence>
<dbReference type="Proteomes" id="UP000429607">
    <property type="component" value="Unassembled WGS sequence"/>
</dbReference>
<evidence type="ECO:0000313" key="3">
    <source>
        <dbReference type="Proteomes" id="UP000429607"/>
    </source>
</evidence>
<reference evidence="2 3" key="1">
    <citation type="submission" date="2018-09" db="EMBL/GenBank/DDBJ databases">
        <title>Genomic investigation of the strawberry pathogen Phytophthora fragariae indicates pathogenicity is determined by transcriptional variation in three key races.</title>
        <authorList>
            <person name="Adams T.M."/>
            <person name="Armitage A.D."/>
            <person name="Sobczyk M.K."/>
            <person name="Bates H.J."/>
            <person name="Dunwell J.M."/>
            <person name="Nellist C.F."/>
            <person name="Harrison R.J."/>
        </authorList>
    </citation>
    <scope>NUCLEOTIDE SEQUENCE [LARGE SCALE GENOMIC DNA]</scope>
    <source>
        <strain evidence="2 3">SCRP249</strain>
    </source>
</reference>
<feature type="compositionally biased region" description="Basic and acidic residues" evidence="1">
    <location>
        <begin position="43"/>
        <end position="55"/>
    </location>
</feature>
<comment type="caution">
    <text evidence="2">The sequence shown here is derived from an EMBL/GenBank/DDBJ whole genome shotgun (WGS) entry which is preliminary data.</text>
</comment>
<gene>
    <name evidence="2" type="ORF">PR001_g1609</name>
</gene>
<proteinExistence type="predicted"/>
<protein>
    <submittedName>
        <fullName evidence="2">Uncharacterized protein</fullName>
    </submittedName>
</protein>
<feature type="region of interest" description="Disordered" evidence="1">
    <location>
        <begin position="111"/>
        <end position="166"/>
    </location>
</feature>
<dbReference type="AlphaFoldDB" id="A0A6A3P8D9"/>
<feature type="region of interest" description="Disordered" evidence="1">
    <location>
        <begin position="43"/>
        <end position="76"/>
    </location>
</feature>
<organism evidence="2 3">
    <name type="scientific">Phytophthora rubi</name>
    <dbReference type="NCBI Taxonomy" id="129364"/>
    <lineage>
        <taxon>Eukaryota</taxon>
        <taxon>Sar</taxon>
        <taxon>Stramenopiles</taxon>
        <taxon>Oomycota</taxon>
        <taxon>Peronosporomycetes</taxon>
        <taxon>Peronosporales</taxon>
        <taxon>Peronosporaceae</taxon>
        <taxon>Phytophthora</taxon>
    </lineage>
</organism>
<dbReference type="EMBL" id="QXFV01000050">
    <property type="protein sequence ID" value="KAE9051287.1"/>
    <property type="molecule type" value="Genomic_DNA"/>
</dbReference>
<sequence>MGGKREVLTEMALRQAAAALKKALRQDTCSDTAPLEGDCVKKAEEGEGAAEERKRCPTQPFGVNSPSAEDAPSAEVGCVEPPVQLTSAPKDAEDGAAEGYRLAVGQDIITDGKRTGQGSTQRSLLLTSATGKQGDDATVSASTAPRSRLKRGAVKHEEAEDESAQALWAPRKKRMAFTIAQICIQPSESSSEAVSVSEDDEYQDS</sequence>
<evidence type="ECO:0000313" key="2">
    <source>
        <dbReference type="EMBL" id="KAE9051287.1"/>
    </source>
</evidence>